<organism evidence="1 2">
    <name type="scientific">Sorangium cellulosum</name>
    <name type="common">Polyangium cellulosum</name>
    <dbReference type="NCBI Taxonomy" id="56"/>
    <lineage>
        <taxon>Bacteria</taxon>
        <taxon>Pseudomonadati</taxon>
        <taxon>Myxococcota</taxon>
        <taxon>Polyangia</taxon>
        <taxon>Polyangiales</taxon>
        <taxon>Polyangiaceae</taxon>
        <taxon>Sorangium</taxon>
    </lineage>
</organism>
<comment type="caution">
    <text evidence="1">The sequence shown here is derived from an EMBL/GenBank/DDBJ whole genome shotgun (WGS) entry which is preliminary data.</text>
</comment>
<dbReference type="Proteomes" id="UP000075604">
    <property type="component" value="Unassembled WGS sequence"/>
</dbReference>
<name>A0A150P452_SORCE</name>
<dbReference type="AlphaFoldDB" id="A0A150P452"/>
<evidence type="ECO:0000313" key="2">
    <source>
        <dbReference type="Proteomes" id="UP000075604"/>
    </source>
</evidence>
<accession>A0A150P452</accession>
<dbReference type="EMBL" id="JELX01004073">
    <property type="protein sequence ID" value="KYF50473.1"/>
    <property type="molecule type" value="Genomic_DNA"/>
</dbReference>
<sequence length="65" mass="7146">MRSSLVHALFQPPSASIHASNCFVGTRRVPMNMRCSNRCAKPVRPGSSNREPTLTMRFRATIGSA</sequence>
<proteinExistence type="predicted"/>
<protein>
    <submittedName>
        <fullName evidence="1">Uncharacterized protein</fullName>
    </submittedName>
</protein>
<gene>
    <name evidence="1" type="ORF">BE04_07760</name>
</gene>
<evidence type="ECO:0000313" key="1">
    <source>
        <dbReference type="EMBL" id="KYF50473.1"/>
    </source>
</evidence>
<reference evidence="1 2" key="1">
    <citation type="submission" date="2014-02" db="EMBL/GenBank/DDBJ databases">
        <title>The small core and large imbalanced accessory genome model reveals a collaborative survival strategy of Sorangium cellulosum strains in nature.</title>
        <authorList>
            <person name="Han K."/>
            <person name="Peng R."/>
            <person name="Blom J."/>
            <person name="Li Y.-Z."/>
        </authorList>
    </citation>
    <scope>NUCLEOTIDE SEQUENCE [LARGE SCALE GENOMIC DNA]</scope>
    <source>
        <strain evidence="1 2">So0157-18</strain>
    </source>
</reference>